<organism evidence="13 14">
    <name type="scientific">Brytella acorum</name>
    <dbReference type="NCBI Taxonomy" id="2959299"/>
    <lineage>
        <taxon>Bacteria</taxon>
        <taxon>Pseudomonadati</taxon>
        <taxon>Pseudomonadota</taxon>
        <taxon>Alphaproteobacteria</taxon>
        <taxon>Acetobacterales</taxon>
        <taxon>Acetobacteraceae</taxon>
        <taxon>Brytella</taxon>
    </lineage>
</organism>
<name>A0AA35Y222_9PROT</name>
<dbReference type="InterPro" id="IPR036161">
    <property type="entry name" value="RPB6/omega-like_sf"/>
</dbReference>
<evidence type="ECO:0000256" key="12">
    <source>
        <dbReference type="SAM" id="MobiDB-lite"/>
    </source>
</evidence>
<evidence type="ECO:0000313" key="14">
    <source>
        <dbReference type="Proteomes" id="UP001176960"/>
    </source>
</evidence>
<dbReference type="GO" id="GO:0000428">
    <property type="term" value="C:DNA-directed RNA polymerase complex"/>
    <property type="evidence" value="ECO:0007669"/>
    <property type="project" value="UniProtKB-KW"/>
</dbReference>
<evidence type="ECO:0000313" key="13">
    <source>
        <dbReference type="EMBL" id="CAI9119432.1"/>
    </source>
</evidence>
<dbReference type="InterPro" id="IPR003716">
    <property type="entry name" value="DNA-dir_RNA_pol_omega"/>
</dbReference>
<protein>
    <recommendedName>
        <fullName evidence="3 11">DNA-directed RNA polymerase subunit omega</fullName>
        <shortName evidence="11">RNAP omega subunit</shortName>
        <ecNumber evidence="2 11">2.7.7.6</ecNumber>
    </recommendedName>
    <alternativeName>
        <fullName evidence="9 11">RNA polymerase omega subunit</fullName>
    </alternativeName>
    <alternativeName>
        <fullName evidence="8 11">Transcriptase subunit omega</fullName>
    </alternativeName>
</protein>
<evidence type="ECO:0000256" key="5">
    <source>
        <dbReference type="ARBA" id="ARBA00022679"/>
    </source>
</evidence>
<evidence type="ECO:0000256" key="10">
    <source>
        <dbReference type="ARBA" id="ARBA00048552"/>
    </source>
</evidence>
<evidence type="ECO:0000256" key="4">
    <source>
        <dbReference type="ARBA" id="ARBA00022478"/>
    </source>
</evidence>
<dbReference type="GO" id="GO:0003899">
    <property type="term" value="F:DNA-directed RNA polymerase activity"/>
    <property type="evidence" value="ECO:0007669"/>
    <property type="project" value="UniProtKB-UniRule"/>
</dbReference>
<dbReference type="GO" id="GO:0006351">
    <property type="term" value="P:DNA-templated transcription"/>
    <property type="evidence" value="ECO:0007669"/>
    <property type="project" value="UniProtKB-UniRule"/>
</dbReference>
<dbReference type="PANTHER" id="PTHR34476">
    <property type="entry name" value="DNA-DIRECTED RNA POLYMERASE SUBUNIT OMEGA"/>
    <property type="match status" value="1"/>
</dbReference>
<evidence type="ECO:0000256" key="8">
    <source>
        <dbReference type="ARBA" id="ARBA00029924"/>
    </source>
</evidence>
<dbReference type="SMART" id="SM01409">
    <property type="entry name" value="RNA_pol_Rpb6"/>
    <property type="match status" value="1"/>
</dbReference>
<dbReference type="SUPFAM" id="SSF63562">
    <property type="entry name" value="RPB6/omega subunit-like"/>
    <property type="match status" value="1"/>
</dbReference>
<dbReference type="AlphaFoldDB" id="A0AA35Y222"/>
<comment type="function">
    <text evidence="11">Promotes RNA polymerase assembly. Latches the N- and C-terminal regions of the beta' subunit thereby facilitating its interaction with the beta and alpha subunits.</text>
</comment>
<dbReference type="HAMAP" id="MF_00366">
    <property type="entry name" value="RNApol_bact_RpoZ"/>
    <property type="match status" value="1"/>
</dbReference>
<keyword evidence="6 11" id="KW-0548">Nucleotidyltransferase</keyword>
<dbReference type="Gene3D" id="3.90.940.10">
    <property type="match status" value="1"/>
</dbReference>
<comment type="caution">
    <text evidence="13">The sequence shown here is derived from an EMBL/GenBank/DDBJ whole genome shotgun (WGS) entry which is preliminary data.</text>
</comment>
<keyword evidence="14" id="KW-1185">Reference proteome</keyword>
<dbReference type="EMBL" id="CATKSH010000001">
    <property type="protein sequence ID" value="CAI9119432.1"/>
    <property type="molecule type" value="Genomic_DNA"/>
</dbReference>
<keyword evidence="5 11" id="KW-0808">Transferase</keyword>
<keyword evidence="7 11" id="KW-0804">Transcription</keyword>
<dbReference type="InterPro" id="IPR006110">
    <property type="entry name" value="Pol_omega/Rpo6/RPB6"/>
</dbReference>
<keyword evidence="4 11" id="KW-0240">DNA-directed RNA polymerase</keyword>
<sequence>MARVTVEDCIEKVPNRFELVLLAAQRARSLSRGEELTIDRDNDKNPVVALREIADETVPLAGLRDGIVRSLARAPEPEPVDEEVMDLIPTDQNIFGLQEVSAEEEHAHMAENMSQEEIEAMANEGRGRR</sequence>
<evidence type="ECO:0000256" key="9">
    <source>
        <dbReference type="ARBA" id="ARBA00030998"/>
    </source>
</evidence>
<dbReference type="GO" id="GO:0003677">
    <property type="term" value="F:DNA binding"/>
    <property type="evidence" value="ECO:0007669"/>
    <property type="project" value="UniProtKB-UniRule"/>
</dbReference>
<comment type="similarity">
    <text evidence="1 11">Belongs to the RNA polymerase subunit omega family.</text>
</comment>
<dbReference type="NCBIfam" id="TIGR00690">
    <property type="entry name" value="rpoZ"/>
    <property type="match status" value="1"/>
</dbReference>
<feature type="region of interest" description="Disordered" evidence="12">
    <location>
        <begin position="108"/>
        <end position="129"/>
    </location>
</feature>
<evidence type="ECO:0000256" key="6">
    <source>
        <dbReference type="ARBA" id="ARBA00022695"/>
    </source>
</evidence>
<reference evidence="13" key="1">
    <citation type="submission" date="2023-03" db="EMBL/GenBank/DDBJ databases">
        <authorList>
            <person name="Cleenwerck I."/>
        </authorList>
    </citation>
    <scope>NUCLEOTIDE SEQUENCE</scope>
    <source>
        <strain evidence="13">LMG 32879</strain>
    </source>
</reference>
<dbReference type="Pfam" id="PF01192">
    <property type="entry name" value="RNA_pol_Rpb6"/>
    <property type="match status" value="1"/>
</dbReference>
<comment type="subunit">
    <text evidence="11">The RNAP catalytic core consists of 2 alpha, 1 beta, 1 beta' and 1 omega subunit. When a sigma factor is associated with the core the holoenzyme is formed, which can initiate transcription.</text>
</comment>
<dbReference type="EC" id="2.7.7.6" evidence="2 11"/>
<evidence type="ECO:0000256" key="2">
    <source>
        <dbReference type="ARBA" id="ARBA00012418"/>
    </source>
</evidence>
<accession>A0AA35Y222</accession>
<comment type="catalytic activity">
    <reaction evidence="10 11">
        <text>RNA(n) + a ribonucleoside 5'-triphosphate = RNA(n+1) + diphosphate</text>
        <dbReference type="Rhea" id="RHEA:21248"/>
        <dbReference type="Rhea" id="RHEA-COMP:14527"/>
        <dbReference type="Rhea" id="RHEA-COMP:17342"/>
        <dbReference type="ChEBI" id="CHEBI:33019"/>
        <dbReference type="ChEBI" id="CHEBI:61557"/>
        <dbReference type="ChEBI" id="CHEBI:140395"/>
        <dbReference type="EC" id="2.7.7.6"/>
    </reaction>
</comment>
<dbReference type="PANTHER" id="PTHR34476:SF1">
    <property type="entry name" value="DNA-DIRECTED RNA POLYMERASE SUBUNIT OMEGA"/>
    <property type="match status" value="1"/>
</dbReference>
<dbReference type="Proteomes" id="UP001176960">
    <property type="component" value="Unassembled WGS sequence"/>
</dbReference>
<evidence type="ECO:0000256" key="1">
    <source>
        <dbReference type="ARBA" id="ARBA00006711"/>
    </source>
</evidence>
<evidence type="ECO:0000256" key="3">
    <source>
        <dbReference type="ARBA" id="ARBA00013725"/>
    </source>
</evidence>
<evidence type="ECO:0000256" key="11">
    <source>
        <dbReference type="HAMAP-Rule" id="MF_00366"/>
    </source>
</evidence>
<evidence type="ECO:0000256" key="7">
    <source>
        <dbReference type="ARBA" id="ARBA00023163"/>
    </source>
</evidence>
<gene>
    <name evidence="11 13" type="primary">rpoZ</name>
    <name evidence="13" type="ORF">LMG32879_000247</name>
</gene>
<proteinExistence type="inferred from homology"/>
<dbReference type="RefSeq" id="WP_289842663.1">
    <property type="nucleotide sequence ID" value="NZ_CATKSH010000001.1"/>
</dbReference>